<protein>
    <submittedName>
        <fullName evidence="2">Uncharacterized protein</fullName>
    </submittedName>
</protein>
<feature type="transmembrane region" description="Helical" evidence="1">
    <location>
        <begin position="419"/>
        <end position="443"/>
    </location>
</feature>
<accession>A0A1J7J0B7</accession>
<keyword evidence="3" id="KW-1185">Reference proteome</keyword>
<feature type="transmembrane region" description="Helical" evidence="1">
    <location>
        <begin position="168"/>
        <end position="189"/>
    </location>
</feature>
<evidence type="ECO:0000256" key="1">
    <source>
        <dbReference type="SAM" id="Phobius"/>
    </source>
</evidence>
<reference evidence="2 3" key="1">
    <citation type="submission" date="2016-10" db="EMBL/GenBank/DDBJ databases">
        <title>Draft genome sequence of Coniochaeta ligniaria NRRL30616, a lignocellulolytic fungus for bioabatement of inhibitors in plant biomass hydrolysates.</title>
        <authorList>
            <consortium name="DOE Joint Genome Institute"/>
            <person name="Jimenez D.J."/>
            <person name="Hector R.E."/>
            <person name="Riley R."/>
            <person name="Sun H."/>
            <person name="Grigoriev I.V."/>
            <person name="Van Elsas J.D."/>
            <person name="Nichols N.N."/>
        </authorList>
    </citation>
    <scope>NUCLEOTIDE SEQUENCE [LARGE SCALE GENOMIC DNA]</scope>
    <source>
        <strain evidence="2 3">NRRL 30616</strain>
    </source>
</reference>
<dbReference type="Proteomes" id="UP000182658">
    <property type="component" value="Unassembled WGS sequence"/>
</dbReference>
<sequence>MTMAQAATMFCSLMSSNNSQTCIMPSTPNPFNITSLPDLSITYFTNLLSDQNTTSNYNTAVCPIASNLLPLSNLSLLDTVITDPARLSIGLLDLVAFARATFPYPTNTSSAGDIVSWWINTTTTDSPAASTFIRTIVDDCAWSYCRSTYISIGNPDIVGIGMLTSTTMLMLLAFTFSILSFGPIVHLITRPEQKTRYSFRVSFLGTLDDLFQAVLVFGISVIVSGFVFRYHTDSHFDALMADGMAMLCSTTVVMLAASYWAHNKPRPYVAWCVAAVAVLTVALFATHHTVVSIRASPVERACGTDGRNWSQSEEGSGSAAGDVSVRDADFNATHFNFIPLGFACWCLVAFGAVFHHPVVKRRWKPAPGRSVGYVVYVVVESLPSFFGLLGLAIYLAYFWHTWRLMKSVYGDAFTKAEKTWGFGQYLAVATWLPVFLQFGHLFMSGMEPVLATRLPRAWSATPSGGMKGRGRNGGGENDSYVTWQPMTEGTQKTVERVDVQALRDPEHGGRW</sequence>
<gene>
    <name evidence="2" type="ORF">CONLIGDRAFT_676984</name>
</gene>
<organism evidence="2 3">
    <name type="scientific">Coniochaeta ligniaria NRRL 30616</name>
    <dbReference type="NCBI Taxonomy" id="1408157"/>
    <lineage>
        <taxon>Eukaryota</taxon>
        <taxon>Fungi</taxon>
        <taxon>Dikarya</taxon>
        <taxon>Ascomycota</taxon>
        <taxon>Pezizomycotina</taxon>
        <taxon>Sordariomycetes</taxon>
        <taxon>Sordariomycetidae</taxon>
        <taxon>Coniochaetales</taxon>
        <taxon>Coniochaetaceae</taxon>
        <taxon>Coniochaeta</taxon>
    </lineage>
</organism>
<feature type="transmembrane region" description="Helical" evidence="1">
    <location>
        <begin position="243"/>
        <end position="261"/>
    </location>
</feature>
<evidence type="ECO:0000313" key="3">
    <source>
        <dbReference type="Proteomes" id="UP000182658"/>
    </source>
</evidence>
<dbReference type="OrthoDB" id="5208526at2759"/>
<feature type="transmembrane region" description="Helical" evidence="1">
    <location>
        <begin position="337"/>
        <end position="359"/>
    </location>
</feature>
<keyword evidence="1" id="KW-0472">Membrane</keyword>
<feature type="transmembrane region" description="Helical" evidence="1">
    <location>
        <begin position="371"/>
        <end position="399"/>
    </location>
</feature>
<name>A0A1J7J0B7_9PEZI</name>
<evidence type="ECO:0000313" key="2">
    <source>
        <dbReference type="EMBL" id="OIW33182.1"/>
    </source>
</evidence>
<dbReference type="InParanoid" id="A0A1J7J0B7"/>
<dbReference type="AlphaFoldDB" id="A0A1J7J0B7"/>
<proteinExistence type="predicted"/>
<keyword evidence="1" id="KW-1133">Transmembrane helix</keyword>
<feature type="transmembrane region" description="Helical" evidence="1">
    <location>
        <begin position="210"/>
        <end position="231"/>
    </location>
</feature>
<keyword evidence="1" id="KW-0812">Transmembrane</keyword>
<dbReference type="EMBL" id="KV875094">
    <property type="protein sequence ID" value="OIW33182.1"/>
    <property type="molecule type" value="Genomic_DNA"/>
</dbReference>
<feature type="transmembrane region" description="Helical" evidence="1">
    <location>
        <begin position="268"/>
        <end position="287"/>
    </location>
</feature>